<dbReference type="PROSITE" id="PS52016">
    <property type="entry name" value="TONB_DEPENDENT_REC_3"/>
    <property type="match status" value="1"/>
</dbReference>
<dbReference type="GO" id="GO:0038023">
    <property type="term" value="F:signaling receptor activity"/>
    <property type="evidence" value="ECO:0007669"/>
    <property type="project" value="InterPro"/>
</dbReference>
<dbReference type="PANTHER" id="PTHR32552:SF68">
    <property type="entry name" value="FERRICHROME OUTER MEMBRANE TRANSPORTER_PHAGE RECEPTOR"/>
    <property type="match status" value="1"/>
</dbReference>
<reference evidence="17 18" key="1">
    <citation type="journal article" date="2015" name="Antonie Van Leeuwenhoek">
        <title>Lampropedia puyangensis sp. nov., isolated from symptomatic bark of Populus ? euramericana canker and emended description of Lampropedia hyalina (Ehrenberg 1832) Lee et al. 2004.</title>
        <authorList>
            <person name="Li Y."/>
            <person name="Wang T."/>
            <person name="Piao C.G."/>
            <person name="Wang L.F."/>
            <person name="Tian G.Z."/>
            <person name="Zhu T.H."/>
            <person name="Guo M.W."/>
        </authorList>
    </citation>
    <scope>NUCLEOTIDE SEQUENCE [LARGE SCALE GENOMIC DNA]</scope>
    <source>
        <strain evidence="17 18">2-bin</strain>
    </source>
</reference>
<keyword evidence="4 14" id="KW-1134">Transmembrane beta strand</keyword>
<dbReference type="InterPro" id="IPR039426">
    <property type="entry name" value="TonB-dep_rcpt-like"/>
</dbReference>
<dbReference type="PANTHER" id="PTHR32552">
    <property type="entry name" value="FERRICHROME IRON RECEPTOR-RELATED"/>
    <property type="match status" value="1"/>
</dbReference>
<keyword evidence="7" id="KW-0732">Signal</keyword>
<evidence type="ECO:0000256" key="10">
    <source>
        <dbReference type="ARBA" id="ARBA00023077"/>
    </source>
</evidence>
<keyword evidence="13 14" id="KW-0998">Cell outer membrane</keyword>
<keyword evidence="6 14" id="KW-0812">Transmembrane</keyword>
<comment type="caution">
    <text evidence="17">The sequence shown here is derived from an EMBL/GenBank/DDBJ whole genome shotgun (WGS) entry which is preliminary data.</text>
</comment>
<evidence type="ECO:0000313" key="17">
    <source>
        <dbReference type="EMBL" id="THT99017.1"/>
    </source>
</evidence>
<dbReference type="InterPro" id="IPR000531">
    <property type="entry name" value="Beta-barrel_TonB"/>
</dbReference>
<evidence type="ECO:0000313" key="18">
    <source>
        <dbReference type="Proteomes" id="UP000308917"/>
    </source>
</evidence>
<keyword evidence="3 14" id="KW-0813">Transport</keyword>
<evidence type="ECO:0000256" key="9">
    <source>
        <dbReference type="ARBA" id="ARBA00023065"/>
    </source>
</evidence>
<dbReference type="AlphaFoldDB" id="A0A4S8EVQ7"/>
<evidence type="ECO:0000256" key="2">
    <source>
        <dbReference type="ARBA" id="ARBA00009810"/>
    </source>
</evidence>
<keyword evidence="9" id="KW-0406">Ion transport</keyword>
<evidence type="ECO:0000256" key="1">
    <source>
        <dbReference type="ARBA" id="ARBA00004571"/>
    </source>
</evidence>
<dbReference type="InterPro" id="IPR012910">
    <property type="entry name" value="Plug_dom"/>
</dbReference>
<dbReference type="GO" id="GO:0009279">
    <property type="term" value="C:cell outer membrane"/>
    <property type="evidence" value="ECO:0007669"/>
    <property type="project" value="UniProtKB-SubCell"/>
</dbReference>
<dbReference type="GO" id="GO:0015344">
    <property type="term" value="F:siderophore uptake transmembrane transporter activity"/>
    <property type="evidence" value="ECO:0007669"/>
    <property type="project" value="TreeGrafter"/>
</dbReference>
<evidence type="ECO:0000256" key="3">
    <source>
        <dbReference type="ARBA" id="ARBA00022448"/>
    </source>
</evidence>
<dbReference type="InterPro" id="IPR037066">
    <property type="entry name" value="Plug_dom_sf"/>
</dbReference>
<dbReference type="SUPFAM" id="SSF56935">
    <property type="entry name" value="Porins"/>
    <property type="match status" value="1"/>
</dbReference>
<keyword evidence="10 15" id="KW-0798">TonB box</keyword>
<evidence type="ECO:0000259" key="16">
    <source>
        <dbReference type="SMART" id="SM00965"/>
    </source>
</evidence>
<dbReference type="NCBIfam" id="TIGR01783">
    <property type="entry name" value="TonB-siderophor"/>
    <property type="match status" value="1"/>
</dbReference>
<dbReference type="SMART" id="SM00965">
    <property type="entry name" value="STN"/>
    <property type="match status" value="1"/>
</dbReference>
<dbReference type="Gene3D" id="2.170.130.10">
    <property type="entry name" value="TonB-dependent receptor, plug domain"/>
    <property type="match status" value="1"/>
</dbReference>
<dbReference type="FunFam" id="2.170.130.10:FF:000001">
    <property type="entry name" value="Catecholate siderophore TonB-dependent receptor"/>
    <property type="match status" value="1"/>
</dbReference>
<protein>
    <submittedName>
        <fullName evidence="17">TonB-dependent siderophore receptor</fullName>
    </submittedName>
</protein>
<dbReference type="InterPro" id="IPR036942">
    <property type="entry name" value="Beta-barrel_TonB_sf"/>
</dbReference>
<dbReference type="CDD" id="cd01347">
    <property type="entry name" value="ligand_gated_channel"/>
    <property type="match status" value="1"/>
</dbReference>
<gene>
    <name evidence="17" type="ORF">E9531_13120</name>
</gene>
<dbReference type="Proteomes" id="UP000308917">
    <property type="component" value="Unassembled WGS sequence"/>
</dbReference>
<keyword evidence="11 14" id="KW-0472">Membrane</keyword>
<evidence type="ECO:0000256" key="11">
    <source>
        <dbReference type="ARBA" id="ARBA00023136"/>
    </source>
</evidence>
<evidence type="ECO:0000256" key="15">
    <source>
        <dbReference type="RuleBase" id="RU003357"/>
    </source>
</evidence>
<keyword evidence="8" id="KW-0408">Iron</keyword>
<dbReference type="GO" id="GO:0015891">
    <property type="term" value="P:siderophore transport"/>
    <property type="evidence" value="ECO:0007669"/>
    <property type="project" value="InterPro"/>
</dbReference>
<evidence type="ECO:0000256" key="4">
    <source>
        <dbReference type="ARBA" id="ARBA00022452"/>
    </source>
</evidence>
<dbReference type="InterPro" id="IPR011662">
    <property type="entry name" value="Secretin/TonB_short_N"/>
</dbReference>
<dbReference type="Pfam" id="PF00593">
    <property type="entry name" value="TonB_dep_Rec_b-barrel"/>
    <property type="match status" value="1"/>
</dbReference>
<dbReference type="InterPro" id="IPR010105">
    <property type="entry name" value="TonB_sidphr_rcpt"/>
</dbReference>
<comment type="subcellular location">
    <subcellularLocation>
        <location evidence="1 14">Cell outer membrane</location>
        <topology evidence="1 14">Multi-pass membrane protein</topology>
    </subcellularLocation>
</comment>
<accession>A0A4S8EVQ7</accession>
<keyword evidence="5" id="KW-0410">Iron transport</keyword>
<dbReference type="Pfam" id="PF07715">
    <property type="entry name" value="Plug"/>
    <property type="match status" value="1"/>
</dbReference>
<feature type="domain" description="Secretin/TonB short N-terminal" evidence="16">
    <location>
        <begin position="123"/>
        <end position="171"/>
    </location>
</feature>
<dbReference type="EMBL" id="STFG01000016">
    <property type="protein sequence ID" value="THT99017.1"/>
    <property type="molecule type" value="Genomic_DNA"/>
</dbReference>
<evidence type="ECO:0000256" key="7">
    <source>
        <dbReference type="ARBA" id="ARBA00022729"/>
    </source>
</evidence>
<proteinExistence type="inferred from homology"/>
<evidence type="ECO:0000256" key="8">
    <source>
        <dbReference type="ARBA" id="ARBA00023004"/>
    </source>
</evidence>
<evidence type="ECO:0000256" key="13">
    <source>
        <dbReference type="ARBA" id="ARBA00023237"/>
    </source>
</evidence>
<organism evidence="17 18">
    <name type="scientific">Lampropedia puyangensis</name>
    <dbReference type="NCBI Taxonomy" id="1330072"/>
    <lineage>
        <taxon>Bacteria</taxon>
        <taxon>Pseudomonadati</taxon>
        <taxon>Pseudomonadota</taxon>
        <taxon>Betaproteobacteria</taxon>
        <taxon>Burkholderiales</taxon>
        <taxon>Comamonadaceae</taxon>
        <taxon>Lampropedia</taxon>
    </lineage>
</organism>
<dbReference type="Gene3D" id="2.40.170.20">
    <property type="entry name" value="TonB-dependent receptor, beta-barrel domain"/>
    <property type="match status" value="1"/>
</dbReference>
<evidence type="ECO:0000256" key="14">
    <source>
        <dbReference type="PROSITE-ProRule" id="PRU01360"/>
    </source>
</evidence>
<dbReference type="Gene3D" id="3.55.50.30">
    <property type="match status" value="1"/>
</dbReference>
<name>A0A4S8EVQ7_9BURK</name>
<comment type="similarity">
    <text evidence="2 14 15">Belongs to the TonB-dependent receptor family.</text>
</comment>
<keyword evidence="12 17" id="KW-0675">Receptor</keyword>
<evidence type="ECO:0000256" key="12">
    <source>
        <dbReference type="ARBA" id="ARBA00023170"/>
    </source>
</evidence>
<evidence type="ECO:0000256" key="5">
    <source>
        <dbReference type="ARBA" id="ARBA00022496"/>
    </source>
</evidence>
<keyword evidence="18" id="KW-1185">Reference proteome</keyword>
<evidence type="ECO:0000256" key="6">
    <source>
        <dbReference type="ARBA" id="ARBA00022692"/>
    </source>
</evidence>
<sequence length="871" mass="94345">MNASFLERVYVLTSEPKESPCSDESEKVLTTPICIPFFCPSQHLAVCTLHLTLQQDNVQADCLSTMVHHNTKLKYTSVSLASLFLMGAFTNALAQASDAHYNLPAQHIERTLDAITTQSHVPMQLATPLESTHQAPAINGTLSALEAVRAALAGSNLEAIEHNGSIVIQAKPRAPQSQAEAGALPEVVVTAQGLGGANEQGLVATRAVGATKTDTALVETPVSISVVTREQMDQMGAQSVQDSLSYLAGVDIGTNGTDSRVDEIWVRGFRTGSFANNLYLDGLRPPGSSSGASALSTRFDSYGVERVEVVRGPISTLYGQVAPGGVVNMRSKRPPETTQRQVGLQTDNWGLIRANMDFGGPLNEDKTLLYRLVSSASHTGTQVDHVDLNRIFVNPSLTWQPSARTSLTVLGNYQQDRGGATYQFLPSAGIATASPYGTVPTSRFLGEPDYNRYDRNQTALGYSFEQFFGDAGVLRQNVRYIKVDMISDGAGRRTLGADGRTMTGTASSNKNKSDGISIDTNVAYTIETGPFVQSLLAGFDYQKTDIHLDSASGTVGPIDLFEPVYGQPVVIGERKPSQETGRYQHGLYLQDQLFWEKWTLTAGLRHDWAKDKVVNLTRNTRTDNRNEATTGRVGVTYLFDNGVAPFANYSTSFQPSSGEDYFGKRFDPVLGKQAEMGVKYQPAGSSNLITASVYEITQSNISTPDPDPEHLCNGGQCYVQTGEGRVRGLELEGVYAVTPTVTTSGSFTYQNTKVTESNSTDLGKRLARVPDQIITLRGDWRAAPGLSLGLGARYTGSSYGNTTNTWKNDSKTIWDASLRYDLGQLDAQWKGMKFSLNAANLFDKVTVACTGASSCFYGARRTVSANLTYDW</sequence>